<evidence type="ECO:0000313" key="4">
    <source>
        <dbReference type="EMBL" id="MBA2864438.1"/>
    </source>
</evidence>
<feature type="transmembrane region" description="Helical" evidence="2">
    <location>
        <begin position="84"/>
        <end position="102"/>
    </location>
</feature>
<dbReference type="PANTHER" id="PTHR30487">
    <property type="entry name" value="TYPE 4 PREPILIN-LIKE PROTEINS LEADER PEPTIDE-PROCESSING ENZYME"/>
    <property type="match status" value="1"/>
</dbReference>
<reference evidence="4 5" key="1">
    <citation type="submission" date="2020-07" db="EMBL/GenBank/DDBJ databases">
        <title>Genomic Encyclopedia of Type Strains, Phase IV (KMG-V): Genome sequencing to study the core and pangenomes of soil and plant-associated prokaryotes.</title>
        <authorList>
            <person name="Whitman W."/>
        </authorList>
    </citation>
    <scope>NUCLEOTIDE SEQUENCE [LARGE SCALE GENOMIC DNA]</scope>
    <source>
        <strain evidence="4 5">C13</strain>
    </source>
</reference>
<dbReference type="GO" id="GO:0004190">
    <property type="term" value="F:aspartic-type endopeptidase activity"/>
    <property type="evidence" value="ECO:0007669"/>
    <property type="project" value="InterPro"/>
</dbReference>
<dbReference type="Proteomes" id="UP000567099">
    <property type="component" value="Unassembled WGS sequence"/>
</dbReference>
<dbReference type="Pfam" id="PF01478">
    <property type="entry name" value="Peptidase_A24"/>
    <property type="match status" value="1"/>
</dbReference>
<keyword evidence="2" id="KW-0472">Membrane</keyword>
<keyword evidence="2" id="KW-1133">Transmembrane helix</keyword>
<evidence type="ECO:0000313" key="5">
    <source>
        <dbReference type="Proteomes" id="UP000567099"/>
    </source>
</evidence>
<proteinExistence type="inferred from homology"/>
<comment type="similarity">
    <text evidence="1">Belongs to the peptidase A24 family.</text>
</comment>
<feature type="domain" description="Prepilin type IV endopeptidase peptidase" evidence="3">
    <location>
        <begin position="1"/>
        <end position="93"/>
    </location>
</feature>
<dbReference type="InterPro" id="IPR050882">
    <property type="entry name" value="Prepilin_peptidase/N-MTase"/>
</dbReference>
<evidence type="ECO:0000256" key="2">
    <source>
        <dbReference type="SAM" id="Phobius"/>
    </source>
</evidence>
<sequence length="136" mass="14625">MLFHLSKIDIKEMLLPDKLTLPLLVINVILVGVSIGYLNALVAASIGLILGLTLQYCGKSKLGGGDVKLFAALAPTFLTHSYPYFFYLAGLSFMLSAVYAAINKKFKRDSLIPMGPFIAVSWAVVVGVGILTGIYV</sequence>
<dbReference type="PANTHER" id="PTHR30487:SF0">
    <property type="entry name" value="PREPILIN LEADER PEPTIDASE_N-METHYLTRANSFERASE-RELATED"/>
    <property type="match status" value="1"/>
</dbReference>
<keyword evidence="2" id="KW-0812">Transmembrane</keyword>
<dbReference type="GO" id="GO:0006465">
    <property type="term" value="P:signal peptide processing"/>
    <property type="evidence" value="ECO:0007669"/>
    <property type="project" value="TreeGrafter"/>
</dbReference>
<organism evidence="4 5">
    <name type="scientific">Methanococcus maripaludis</name>
    <name type="common">Methanococcus deltae</name>
    <dbReference type="NCBI Taxonomy" id="39152"/>
    <lineage>
        <taxon>Archaea</taxon>
        <taxon>Methanobacteriati</taxon>
        <taxon>Methanobacteriota</taxon>
        <taxon>Methanomada group</taxon>
        <taxon>Methanococci</taxon>
        <taxon>Methanococcales</taxon>
        <taxon>Methanococcaceae</taxon>
        <taxon>Methanococcus</taxon>
    </lineage>
</organism>
<dbReference type="EMBL" id="JACDUO010000002">
    <property type="protein sequence ID" value="MBA2864438.1"/>
    <property type="molecule type" value="Genomic_DNA"/>
</dbReference>
<dbReference type="InterPro" id="IPR000045">
    <property type="entry name" value="Prepilin_IV_endopep_pep"/>
</dbReference>
<accession>A0A7J9PNQ0</accession>
<feature type="transmembrane region" description="Helical" evidence="2">
    <location>
        <begin position="21"/>
        <end position="54"/>
    </location>
</feature>
<gene>
    <name evidence="4" type="ORF">HNP94_001460</name>
</gene>
<evidence type="ECO:0000259" key="3">
    <source>
        <dbReference type="Pfam" id="PF01478"/>
    </source>
</evidence>
<dbReference type="AlphaFoldDB" id="A0A7J9PNQ0"/>
<dbReference type="Gene3D" id="1.20.120.1220">
    <property type="match status" value="1"/>
</dbReference>
<name>A0A7J9PNQ0_METMI</name>
<comment type="caution">
    <text evidence="4">The sequence shown here is derived from an EMBL/GenBank/DDBJ whole genome shotgun (WGS) entry which is preliminary data.</text>
</comment>
<feature type="transmembrane region" description="Helical" evidence="2">
    <location>
        <begin position="114"/>
        <end position="135"/>
    </location>
</feature>
<dbReference type="GO" id="GO:0005886">
    <property type="term" value="C:plasma membrane"/>
    <property type="evidence" value="ECO:0007669"/>
    <property type="project" value="TreeGrafter"/>
</dbReference>
<evidence type="ECO:0000256" key="1">
    <source>
        <dbReference type="ARBA" id="ARBA00005801"/>
    </source>
</evidence>
<protein>
    <submittedName>
        <fullName evidence="4">Prepilin signal peptidase PulO-like enzyme (Type II secretory pathway)</fullName>
    </submittedName>
</protein>